<organism evidence="3 4">
    <name type="scientific">Pseudovirgaria hyperparasitica</name>
    <dbReference type="NCBI Taxonomy" id="470096"/>
    <lineage>
        <taxon>Eukaryota</taxon>
        <taxon>Fungi</taxon>
        <taxon>Dikarya</taxon>
        <taxon>Ascomycota</taxon>
        <taxon>Pezizomycotina</taxon>
        <taxon>Dothideomycetes</taxon>
        <taxon>Dothideomycetes incertae sedis</taxon>
        <taxon>Acrospermales</taxon>
        <taxon>Acrospermaceae</taxon>
        <taxon>Pseudovirgaria</taxon>
    </lineage>
</organism>
<dbReference type="SUPFAM" id="SSF56672">
    <property type="entry name" value="DNA/RNA polymerases"/>
    <property type="match status" value="1"/>
</dbReference>
<name>A0A6A6WJF8_9PEZI</name>
<accession>A0A6A6WJF8</accession>
<feature type="compositionally biased region" description="Polar residues" evidence="1">
    <location>
        <begin position="562"/>
        <end position="588"/>
    </location>
</feature>
<dbReference type="InterPro" id="IPR001126">
    <property type="entry name" value="UmuC"/>
</dbReference>
<dbReference type="GO" id="GO:0003887">
    <property type="term" value="F:DNA-directed DNA polymerase activity"/>
    <property type="evidence" value="ECO:0007669"/>
    <property type="project" value="TreeGrafter"/>
</dbReference>
<dbReference type="Gene3D" id="3.30.70.270">
    <property type="match status" value="1"/>
</dbReference>
<dbReference type="Pfam" id="PF00817">
    <property type="entry name" value="IMS"/>
    <property type="match status" value="1"/>
</dbReference>
<dbReference type="InterPro" id="IPR043502">
    <property type="entry name" value="DNA/RNA_pol_sf"/>
</dbReference>
<dbReference type="GO" id="GO:0006281">
    <property type="term" value="P:DNA repair"/>
    <property type="evidence" value="ECO:0007669"/>
    <property type="project" value="InterPro"/>
</dbReference>
<keyword evidence="4" id="KW-1185">Reference proteome</keyword>
<protein>
    <submittedName>
        <fullName evidence="3">DNA/RNA polymerase</fullName>
    </submittedName>
</protein>
<evidence type="ECO:0000313" key="3">
    <source>
        <dbReference type="EMBL" id="KAF2762375.1"/>
    </source>
</evidence>
<dbReference type="Proteomes" id="UP000799437">
    <property type="component" value="Unassembled WGS sequence"/>
</dbReference>
<dbReference type="EMBL" id="ML996566">
    <property type="protein sequence ID" value="KAF2762375.1"/>
    <property type="molecule type" value="Genomic_DNA"/>
</dbReference>
<dbReference type="PROSITE" id="PS50173">
    <property type="entry name" value="UMUC"/>
    <property type="match status" value="1"/>
</dbReference>
<feature type="domain" description="UmuC" evidence="2">
    <location>
        <begin position="18"/>
        <end position="270"/>
    </location>
</feature>
<dbReference type="AlphaFoldDB" id="A0A6A6WJF8"/>
<dbReference type="InterPro" id="IPR036775">
    <property type="entry name" value="DNA_pol_Y-fam_lit_finger_sf"/>
</dbReference>
<dbReference type="InterPro" id="IPR043128">
    <property type="entry name" value="Rev_trsase/Diguanyl_cyclase"/>
</dbReference>
<dbReference type="RefSeq" id="XP_033604826.1">
    <property type="nucleotide sequence ID" value="XM_033747963.1"/>
</dbReference>
<feature type="compositionally biased region" description="Basic and acidic residues" evidence="1">
    <location>
        <begin position="527"/>
        <end position="539"/>
    </location>
</feature>
<reference evidence="3" key="1">
    <citation type="journal article" date="2020" name="Stud. Mycol.">
        <title>101 Dothideomycetes genomes: a test case for predicting lifestyles and emergence of pathogens.</title>
        <authorList>
            <person name="Haridas S."/>
            <person name="Albert R."/>
            <person name="Binder M."/>
            <person name="Bloem J."/>
            <person name="Labutti K."/>
            <person name="Salamov A."/>
            <person name="Andreopoulos B."/>
            <person name="Baker S."/>
            <person name="Barry K."/>
            <person name="Bills G."/>
            <person name="Bluhm B."/>
            <person name="Cannon C."/>
            <person name="Castanera R."/>
            <person name="Culley D."/>
            <person name="Daum C."/>
            <person name="Ezra D."/>
            <person name="Gonzalez J."/>
            <person name="Henrissat B."/>
            <person name="Kuo A."/>
            <person name="Liang C."/>
            <person name="Lipzen A."/>
            <person name="Lutzoni F."/>
            <person name="Magnuson J."/>
            <person name="Mondo S."/>
            <person name="Nolan M."/>
            <person name="Ohm R."/>
            <person name="Pangilinan J."/>
            <person name="Park H.-J."/>
            <person name="Ramirez L."/>
            <person name="Alfaro M."/>
            <person name="Sun H."/>
            <person name="Tritt A."/>
            <person name="Yoshinaga Y."/>
            <person name="Zwiers L.-H."/>
            <person name="Turgeon B."/>
            <person name="Goodwin S."/>
            <person name="Spatafora J."/>
            <person name="Crous P."/>
            <person name="Grigoriev I."/>
        </authorList>
    </citation>
    <scope>NUCLEOTIDE SEQUENCE</scope>
    <source>
        <strain evidence="3">CBS 121739</strain>
    </source>
</reference>
<evidence type="ECO:0000313" key="4">
    <source>
        <dbReference type="Proteomes" id="UP000799437"/>
    </source>
</evidence>
<dbReference type="GO" id="GO:0003684">
    <property type="term" value="F:damaged DNA binding"/>
    <property type="evidence" value="ECO:0007669"/>
    <property type="project" value="InterPro"/>
</dbReference>
<dbReference type="PANTHER" id="PTHR46404:SF1">
    <property type="entry name" value="DNA POLYMERASE IOTA"/>
    <property type="match status" value="1"/>
</dbReference>
<dbReference type="Gene3D" id="3.40.1170.60">
    <property type="match status" value="1"/>
</dbReference>
<proteinExistence type="predicted"/>
<feature type="region of interest" description="Disordered" evidence="1">
    <location>
        <begin position="524"/>
        <end position="592"/>
    </location>
</feature>
<sequence length="654" mass="73090">MEVPLARLPTRPYDSSVILHFDYDCFYASVFEAENPALRSLPLAVQQKQIIVTCNYEARRRGLHKLQLVTDAKRTCPDVIIVLGEDLTRFRNASKTLYNFLRSFSWNGKVERLGFDEVFLDVTDLIRFNVDLLNSQHLQNSFFCLDRSDPTAGFNFDATSVTGHTHGIESRGISSPNPNHYSNPDEALRLRLVLGSHLAQFLRLQLEERHNYTSTVGISTSKLLAKLVGNLHKPKSQTTLIPPYTSEGNDENSVTSFIDGHEVGKIPGIGFKLAQKLRHLVLGRPADLNNGLVYGDTKAHVSVKDVRTYPNMCPELLENLLSGPGAPKGIGIKVWNLVNGIDESDISQARDVPRQISLEDSYLRLDTYSQVLEELRMLSVSLLDRMHIDLMEDETGIYPESELMEIPAPKRWIAFPKSLRLTTRPRPPQNPDGSRNRSFARISRSQPLPNFVFNNNERSDVTAERLVAEALIPLFRRLHPEKSGWNLSLINIAVTDIVEAAGNTKDAAGRDISKMFKQQDTVLRQWRLKDTDGPGDNRDSPQPSPGNYSMRHPTEVGASPGSHGSLTINVTSPQRKMSTATTDQQSGLRGSEDCILLSSQSTIHDSNTDMRKSIEDTGWVSDEDTISSLACPICGAMMPAFAMQAHERYHDMGD</sequence>
<evidence type="ECO:0000256" key="1">
    <source>
        <dbReference type="SAM" id="MobiDB-lite"/>
    </source>
</evidence>
<dbReference type="FunFam" id="3.40.1170.60:FF:000006">
    <property type="entry name" value="DNA polymerase iota"/>
    <property type="match status" value="1"/>
</dbReference>
<feature type="region of interest" description="Disordered" evidence="1">
    <location>
        <begin position="421"/>
        <end position="440"/>
    </location>
</feature>
<feature type="compositionally biased region" description="Polar residues" evidence="1">
    <location>
        <begin position="431"/>
        <end position="440"/>
    </location>
</feature>
<gene>
    <name evidence="3" type="ORF">EJ05DRAFT_507924</name>
</gene>
<dbReference type="PANTHER" id="PTHR46404">
    <property type="entry name" value="DNA POLYMERASE IOTA"/>
    <property type="match status" value="1"/>
</dbReference>
<dbReference type="GO" id="GO:0070987">
    <property type="term" value="P:error-free translesion synthesis"/>
    <property type="evidence" value="ECO:0007669"/>
    <property type="project" value="UniProtKB-ARBA"/>
</dbReference>
<dbReference type="OrthoDB" id="447129at2759"/>
<dbReference type="Gene3D" id="3.30.1490.100">
    <property type="entry name" value="DNA polymerase, Y-family, little finger domain"/>
    <property type="match status" value="1"/>
</dbReference>
<dbReference type="GeneID" id="54489017"/>
<evidence type="ECO:0000259" key="2">
    <source>
        <dbReference type="PROSITE" id="PS50173"/>
    </source>
</evidence>